<dbReference type="PANTHER" id="PTHR32267">
    <property type="entry name" value="T-CELL LEUKEMIA TRANSLOCATION-ALTERED GENE PROTEIN"/>
    <property type="match status" value="1"/>
</dbReference>
<evidence type="ECO:0000256" key="3">
    <source>
        <dbReference type="ARBA" id="ARBA00007537"/>
    </source>
</evidence>
<feature type="transmembrane region" description="Helical" evidence="8">
    <location>
        <begin position="12"/>
        <end position="29"/>
    </location>
</feature>
<dbReference type="EMBL" id="JACAGC010000016">
    <property type="protein sequence ID" value="KAF6313605.1"/>
    <property type="molecule type" value="Genomic_DNA"/>
</dbReference>
<evidence type="ECO:0000256" key="6">
    <source>
        <dbReference type="ARBA" id="ARBA00023136"/>
    </source>
</evidence>
<reference evidence="9 10" key="1">
    <citation type="journal article" date="2020" name="Nature">
        <title>Six reference-quality genomes reveal evolution of bat adaptations.</title>
        <authorList>
            <person name="Jebb D."/>
            <person name="Huang Z."/>
            <person name="Pippel M."/>
            <person name="Hughes G.M."/>
            <person name="Lavrichenko K."/>
            <person name="Devanna P."/>
            <person name="Winkler S."/>
            <person name="Jermiin L.S."/>
            <person name="Skirmuntt E.C."/>
            <person name="Katzourakis A."/>
            <person name="Burkitt-Gray L."/>
            <person name="Ray D.A."/>
            <person name="Sullivan K.A.M."/>
            <person name="Roscito J.G."/>
            <person name="Kirilenko B.M."/>
            <person name="Davalos L.M."/>
            <person name="Corthals A.P."/>
            <person name="Power M.L."/>
            <person name="Jones G."/>
            <person name="Ransome R.D."/>
            <person name="Dechmann D.K.N."/>
            <person name="Locatelli A.G."/>
            <person name="Puechmaille S.J."/>
            <person name="Fedrigo O."/>
            <person name="Jarvis E.D."/>
            <person name="Hiller M."/>
            <person name="Vernes S.C."/>
            <person name="Myers E.W."/>
            <person name="Teeling E.C."/>
        </authorList>
    </citation>
    <scope>NUCLEOTIDE SEQUENCE [LARGE SCALE GENOMIC DNA]</scope>
    <source>
        <strain evidence="9">MRhiFer1</strain>
        <tissue evidence="9">Lung</tissue>
    </source>
</reference>
<feature type="transmembrane region" description="Helical" evidence="8">
    <location>
        <begin position="41"/>
        <end position="63"/>
    </location>
</feature>
<evidence type="ECO:0000256" key="8">
    <source>
        <dbReference type="SAM" id="Phobius"/>
    </source>
</evidence>
<evidence type="ECO:0000256" key="4">
    <source>
        <dbReference type="ARBA" id="ARBA00022692"/>
    </source>
</evidence>
<keyword evidence="4 8" id="KW-0812">Transmembrane</keyword>
<evidence type="ECO:0000256" key="5">
    <source>
        <dbReference type="ARBA" id="ARBA00022989"/>
    </source>
</evidence>
<comment type="subcellular location">
    <subcellularLocation>
        <location evidence="2">Membrane</location>
    </subcellularLocation>
</comment>
<dbReference type="Proteomes" id="UP000585614">
    <property type="component" value="Unassembled WGS sequence"/>
</dbReference>
<accession>A0A7J7UL59</accession>
<dbReference type="GO" id="GO:0072675">
    <property type="term" value="P:osteoclast fusion"/>
    <property type="evidence" value="ECO:0007669"/>
    <property type="project" value="TreeGrafter"/>
</dbReference>
<dbReference type="Pfam" id="PF15128">
    <property type="entry name" value="T_cell_tran_alt"/>
    <property type="match status" value="1"/>
</dbReference>
<keyword evidence="5 8" id="KW-1133">Transmembrane helix</keyword>
<keyword evidence="6 8" id="KW-0472">Membrane</keyword>
<evidence type="ECO:0000313" key="10">
    <source>
        <dbReference type="Proteomes" id="UP000585614"/>
    </source>
</evidence>
<dbReference type="InterPro" id="IPR016560">
    <property type="entry name" value="TCTA"/>
</dbReference>
<gene>
    <name evidence="9" type="ORF">mRhiFer1_016700</name>
</gene>
<evidence type="ECO:0000256" key="2">
    <source>
        <dbReference type="ARBA" id="ARBA00004370"/>
    </source>
</evidence>
<protein>
    <submittedName>
        <fullName evidence="9">T cell leukemia translocation altered</fullName>
    </submittedName>
</protein>
<comment type="function">
    <text evidence="1">May be required for cellular fusion during osteoclastogenesis.</text>
</comment>
<dbReference type="GO" id="GO:0016020">
    <property type="term" value="C:membrane"/>
    <property type="evidence" value="ECO:0007669"/>
    <property type="project" value="UniProtKB-SubCell"/>
</dbReference>
<name>A0A7J7UL59_RHIFE</name>
<dbReference type="AlphaFoldDB" id="A0A7J7UL59"/>
<feature type="compositionally biased region" description="Polar residues" evidence="7">
    <location>
        <begin position="120"/>
        <end position="130"/>
    </location>
</feature>
<organism evidence="9 10">
    <name type="scientific">Rhinolophus ferrumequinum</name>
    <name type="common">Greater horseshoe bat</name>
    <dbReference type="NCBI Taxonomy" id="59479"/>
    <lineage>
        <taxon>Eukaryota</taxon>
        <taxon>Metazoa</taxon>
        <taxon>Chordata</taxon>
        <taxon>Craniata</taxon>
        <taxon>Vertebrata</taxon>
        <taxon>Euteleostomi</taxon>
        <taxon>Mammalia</taxon>
        <taxon>Eutheria</taxon>
        <taxon>Laurasiatheria</taxon>
        <taxon>Chiroptera</taxon>
        <taxon>Yinpterochiroptera</taxon>
        <taxon>Rhinolophoidea</taxon>
        <taxon>Rhinolophidae</taxon>
        <taxon>Rhinolophinae</taxon>
        <taxon>Rhinolophus</taxon>
    </lineage>
</organism>
<feature type="region of interest" description="Disordered" evidence="7">
    <location>
        <begin position="119"/>
        <end position="140"/>
    </location>
</feature>
<comment type="similarity">
    <text evidence="3">Belongs to the TCTA family.</text>
</comment>
<comment type="caution">
    <text evidence="9">The sequence shown here is derived from an EMBL/GenBank/DDBJ whole genome shotgun (WGS) entry which is preliminary data.</text>
</comment>
<dbReference type="PANTHER" id="PTHR32267:SF2">
    <property type="entry name" value="T-CELL LEUKEMIA TRANSLOCATION-ALTERED GENE PROTEIN"/>
    <property type="match status" value="1"/>
</dbReference>
<evidence type="ECO:0000256" key="7">
    <source>
        <dbReference type="SAM" id="MobiDB-lite"/>
    </source>
</evidence>
<evidence type="ECO:0000313" key="9">
    <source>
        <dbReference type="EMBL" id="KAF6313605.1"/>
    </source>
</evidence>
<evidence type="ECO:0000256" key="1">
    <source>
        <dbReference type="ARBA" id="ARBA00003045"/>
    </source>
</evidence>
<sequence length="161" mass="18129">MADTWSGQSLQALPATVLGVLGALGSEFLREWEAQDMRVTLFKLLLLWLVLSLLGIQLAWGFYGSTVTGLYHRPASNLTWADACSDPQANMLQLWMCSCPQVWAARTDPHLMAPRISLRGKQQQTNLSKPTENKGRQQRGLQGHHRVCWLPHWVLLTRPQG</sequence>
<proteinExistence type="inferred from homology"/>